<feature type="compositionally biased region" description="Basic and acidic residues" evidence="1">
    <location>
        <begin position="70"/>
        <end position="82"/>
    </location>
</feature>
<organism evidence="3 4">
    <name type="scientific">Araneus ventricosus</name>
    <name type="common">Orbweaver spider</name>
    <name type="synonym">Epeira ventricosa</name>
    <dbReference type="NCBI Taxonomy" id="182803"/>
    <lineage>
        <taxon>Eukaryota</taxon>
        <taxon>Metazoa</taxon>
        <taxon>Ecdysozoa</taxon>
        <taxon>Arthropoda</taxon>
        <taxon>Chelicerata</taxon>
        <taxon>Arachnida</taxon>
        <taxon>Araneae</taxon>
        <taxon>Araneomorphae</taxon>
        <taxon>Entelegynae</taxon>
        <taxon>Araneoidea</taxon>
        <taxon>Araneidae</taxon>
        <taxon>Araneus</taxon>
    </lineage>
</organism>
<protein>
    <recommendedName>
        <fullName evidence="2">STPR domain-containing protein</fullName>
    </recommendedName>
</protein>
<feature type="region of interest" description="Disordered" evidence="1">
    <location>
        <begin position="38"/>
        <end position="137"/>
    </location>
</feature>
<dbReference type="Proteomes" id="UP000499080">
    <property type="component" value="Unassembled WGS sequence"/>
</dbReference>
<comment type="caution">
    <text evidence="3">The sequence shown here is derived from an EMBL/GenBank/DDBJ whole genome shotgun (WGS) entry which is preliminary data.</text>
</comment>
<evidence type="ECO:0000313" key="3">
    <source>
        <dbReference type="EMBL" id="GBM58764.1"/>
    </source>
</evidence>
<name>A0A4Y2H383_ARAVE</name>
<dbReference type="EMBL" id="BGPR01001649">
    <property type="protein sequence ID" value="GBM58764.1"/>
    <property type="molecule type" value="Genomic_DNA"/>
</dbReference>
<feature type="domain" description="STPR" evidence="2">
    <location>
        <begin position="33"/>
        <end position="103"/>
    </location>
</feature>
<keyword evidence="4" id="KW-1185">Reference proteome</keyword>
<dbReference type="InterPro" id="IPR048998">
    <property type="entry name" value="STPR"/>
</dbReference>
<proteinExistence type="predicted"/>
<feature type="compositionally biased region" description="Basic and acidic residues" evidence="1">
    <location>
        <begin position="91"/>
        <end position="103"/>
    </location>
</feature>
<evidence type="ECO:0000259" key="2">
    <source>
        <dbReference type="Pfam" id="PF21107"/>
    </source>
</evidence>
<dbReference type="AlphaFoldDB" id="A0A4Y2H383"/>
<evidence type="ECO:0000313" key="4">
    <source>
        <dbReference type="Proteomes" id="UP000499080"/>
    </source>
</evidence>
<dbReference type="PANTHER" id="PTHR45786">
    <property type="entry name" value="DNA BINDING PROTEIN-LIKE"/>
    <property type="match status" value="1"/>
</dbReference>
<dbReference type="OrthoDB" id="7698527at2759"/>
<dbReference type="PANTHER" id="PTHR45786:SF74">
    <property type="entry name" value="ATP-DEPENDENT DNA HELICASE"/>
    <property type="match status" value="1"/>
</dbReference>
<gene>
    <name evidence="3" type="ORF">AVEN_179317_1</name>
</gene>
<sequence>MPKRKGGITWDAARRQQAIRKRERRVAETVEERYRLLSTVAQRGQDRRAEETEEQNNSRLSVMAQRGQKRRAEETGEQRNSRLSDMAQCGQERRAEEIEKQRNNDCQLEQHGQDKPEETEEQSKPISRTSHLHPAEAGGEKFAQLYVLDSDLATCRRMERRENSECNPKLMRNIDEIIRRVNPFADAYKMMWELKHQVLQEEGHDASENVTIYISDDRLHISQHRGRYNAPKLNEIAIVFRSSCGIPPNNRDICIYPRQRELSRISTHNPNCDPMTYTLFFPCGERGFRINQSYSELQIEYTVCP</sequence>
<reference evidence="3 4" key="1">
    <citation type="journal article" date="2019" name="Sci. Rep.">
        <title>Orb-weaving spider Araneus ventricosus genome elucidates the spidroin gene catalogue.</title>
        <authorList>
            <person name="Kono N."/>
            <person name="Nakamura H."/>
            <person name="Ohtoshi R."/>
            <person name="Moran D.A.P."/>
            <person name="Shinohara A."/>
            <person name="Yoshida Y."/>
            <person name="Fujiwara M."/>
            <person name="Mori M."/>
            <person name="Tomita M."/>
            <person name="Arakawa K."/>
        </authorList>
    </citation>
    <scope>NUCLEOTIDE SEQUENCE [LARGE SCALE GENOMIC DNA]</scope>
</reference>
<dbReference type="Pfam" id="PF21107">
    <property type="entry name" value="STPRs"/>
    <property type="match status" value="1"/>
</dbReference>
<evidence type="ECO:0000256" key="1">
    <source>
        <dbReference type="SAM" id="MobiDB-lite"/>
    </source>
</evidence>
<accession>A0A4Y2H383</accession>